<proteinExistence type="predicted"/>
<dbReference type="InterPro" id="IPR023298">
    <property type="entry name" value="ATPase_P-typ_TM_dom_sf"/>
</dbReference>
<reference evidence="2" key="1">
    <citation type="submission" date="2016-04" db="EMBL/GenBank/DDBJ databases">
        <authorList>
            <person name="Nguyen H.D."/>
            <person name="Samba Siva P."/>
            <person name="Cullis J."/>
            <person name="Levesque C.A."/>
            <person name="Hambleton S."/>
        </authorList>
    </citation>
    <scope>NUCLEOTIDE SEQUENCE</scope>
    <source>
        <strain evidence="2">DAOMC 236416</strain>
    </source>
</reference>
<evidence type="ECO:0000259" key="1">
    <source>
        <dbReference type="Pfam" id="PF00689"/>
    </source>
</evidence>
<sequence>MRPHPDQLASGVFSRAVIIDMLVYVCVMGVTCRTVFIAMTFDIGGVGFGFGCKGHTAAVCDAVFQARSTNFVALIVQSLFLAWELISMHRFFFAMYPWRHLSRNLLLPGSVLFGLALVPICLQTSGFNDRIFRHGLLRGEAWGIALPSS</sequence>
<dbReference type="EMBL" id="LWDF02000694">
    <property type="protein sequence ID" value="KAE8244214.1"/>
    <property type="molecule type" value="Genomic_DNA"/>
</dbReference>
<protein>
    <recommendedName>
        <fullName evidence="1">Cation-transporting P-type ATPase C-terminal domain-containing protein</fullName>
    </recommendedName>
</protein>
<comment type="caution">
    <text evidence="2">The sequence shown here is derived from an EMBL/GenBank/DDBJ whole genome shotgun (WGS) entry which is preliminary data.</text>
</comment>
<dbReference type="InterPro" id="IPR006068">
    <property type="entry name" value="ATPase_P-typ_cation-transptr_C"/>
</dbReference>
<dbReference type="Gene3D" id="1.20.1110.10">
    <property type="entry name" value="Calcium-transporting ATPase, transmembrane domain"/>
    <property type="match status" value="1"/>
</dbReference>
<gene>
    <name evidence="2" type="ORF">A4X13_0g6755</name>
</gene>
<dbReference type="AlphaFoldDB" id="A0A177T5V1"/>
<feature type="domain" description="Cation-transporting P-type ATPase C-terminal" evidence="1">
    <location>
        <begin position="3"/>
        <end position="147"/>
    </location>
</feature>
<evidence type="ECO:0000313" key="2">
    <source>
        <dbReference type="EMBL" id="KAE8244214.1"/>
    </source>
</evidence>
<reference evidence="2" key="2">
    <citation type="journal article" date="2019" name="IMA Fungus">
        <title>Genome sequencing and comparison of five Tilletia species to identify candidate genes for the detection of regulated species infecting wheat.</title>
        <authorList>
            <person name="Nguyen H.D.T."/>
            <person name="Sultana T."/>
            <person name="Kesanakurti P."/>
            <person name="Hambleton S."/>
        </authorList>
    </citation>
    <scope>NUCLEOTIDE SEQUENCE</scope>
    <source>
        <strain evidence="2">DAOMC 236416</strain>
    </source>
</reference>
<name>A0A177T5V1_9BASI</name>
<evidence type="ECO:0000313" key="3">
    <source>
        <dbReference type="Proteomes" id="UP000077521"/>
    </source>
</evidence>
<dbReference type="Proteomes" id="UP000077521">
    <property type="component" value="Unassembled WGS sequence"/>
</dbReference>
<keyword evidence="3" id="KW-1185">Reference proteome</keyword>
<accession>A0A177T5V1</accession>
<dbReference type="SUPFAM" id="SSF81665">
    <property type="entry name" value="Calcium ATPase, transmembrane domain M"/>
    <property type="match status" value="1"/>
</dbReference>
<organism evidence="2 3">
    <name type="scientific">Tilletia indica</name>
    <dbReference type="NCBI Taxonomy" id="43049"/>
    <lineage>
        <taxon>Eukaryota</taxon>
        <taxon>Fungi</taxon>
        <taxon>Dikarya</taxon>
        <taxon>Basidiomycota</taxon>
        <taxon>Ustilaginomycotina</taxon>
        <taxon>Exobasidiomycetes</taxon>
        <taxon>Tilletiales</taxon>
        <taxon>Tilletiaceae</taxon>
        <taxon>Tilletia</taxon>
    </lineage>
</organism>
<dbReference type="Pfam" id="PF00689">
    <property type="entry name" value="Cation_ATPase_C"/>
    <property type="match status" value="1"/>
</dbReference>